<name>A0A1G8H7D9_9ACTN</name>
<dbReference type="Proteomes" id="UP000198923">
    <property type="component" value="Unassembled WGS sequence"/>
</dbReference>
<dbReference type="Pfam" id="PF07591">
    <property type="entry name" value="PT-HINT"/>
    <property type="match status" value="1"/>
</dbReference>
<gene>
    <name evidence="2" type="ORF">SAMN05421505_1314</name>
</gene>
<accession>A0A1G8H7D9</accession>
<proteinExistence type="predicted"/>
<feature type="domain" description="Hint" evidence="1">
    <location>
        <begin position="1"/>
        <end position="97"/>
    </location>
</feature>
<keyword evidence="3" id="KW-1185">Reference proteome</keyword>
<protein>
    <submittedName>
        <fullName evidence="2">Pretoxin HINT domain-containing protein</fullName>
    </submittedName>
</protein>
<dbReference type="SUPFAM" id="SSF51294">
    <property type="entry name" value="Hedgehog/intein (Hint) domain"/>
    <property type="match status" value="1"/>
</dbReference>
<dbReference type="Gene3D" id="2.170.16.10">
    <property type="entry name" value="Hedgehog/Intein (Hint) domain"/>
    <property type="match status" value="1"/>
</dbReference>
<dbReference type="CDD" id="cd00081">
    <property type="entry name" value="Hint"/>
    <property type="match status" value="1"/>
</dbReference>
<dbReference type="RefSeq" id="WP_093173781.1">
    <property type="nucleotide sequence ID" value="NZ_FNCN01000031.1"/>
</dbReference>
<evidence type="ECO:0000259" key="1">
    <source>
        <dbReference type="SMART" id="SM00306"/>
    </source>
</evidence>
<dbReference type="InterPro" id="IPR003587">
    <property type="entry name" value="Hint_dom_N"/>
</dbReference>
<organism evidence="2 3">
    <name type="scientific">Sinosporangium album</name>
    <dbReference type="NCBI Taxonomy" id="504805"/>
    <lineage>
        <taxon>Bacteria</taxon>
        <taxon>Bacillati</taxon>
        <taxon>Actinomycetota</taxon>
        <taxon>Actinomycetes</taxon>
        <taxon>Streptosporangiales</taxon>
        <taxon>Streptosporangiaceae</taxon>
        <taxon>Sinosporangium</taxon>
    </lineage>
</organism>
<dbReference type="OrthoDB" id="582519at2"/>
<dbReference type="InterPro" id="IPR036844">
    <property type="entry name" value="Hint_dom_sf"/>
</dbReference>
<dbReference type="SMART" id="SM00306">
    <property type="entry name" value="HintN"/>
    <property type="match status" value="1"/>
</dbReference>
<reference evidence="2 3" key="1">
    <citation type="submission" date="2016-10" db="EMBL/GenBank/DDBJ databases">
        <authorList>
            <person name="de Groot N.N."/>
        </authorList>
    </citation>
    <scope>NUCLEOTIDE SEQUENCE [LARGE SCALE GENOMIC DNA]</scope>
    <source>
        <strain evidence="2 3">CPCC 201354</strain>
    </source>
</reference>
<dbReference type="STRING" id="504805.SAMN05421505_1314"/>
<dbReference type="AlphaFoldDB" id="A0A1G8H7D9"/>
<evidence type="ECO:0000313" key="3">
    <source>
        <dbReference type="Proteomes" id="UP000198923"/>
    </source>
</evidence>
<evidence type="ECO:0000313" key="2">
    <source>
        <dbReference type="EMBL" id="SDI02533.1"/>
    </source>
</evidence>
<dbReference type="EMBL" id="FNCN01000031">
    <property type="protein sequence ID" value="SDI02533.1"/>
    <property type="molecule type" value="Genomic_DNA"/>
</dbReference>
<sequence length="255" mass="28154">MADGSRKPIEDIKVGDRVLASDPESGRTGSRPVVILITGGGDKTLIDITVTGEGIRGPPGGGDVLTATGNHPFWVPELREWLPASQLKPGMLLQTSAGTYVQVATVESRTAKQRVHNLTVTDLHTYHVPAGDQAILVHNDGWNPFKKKSGSAEPSRPEPNATIRDLLRYGRPDVDGSRTSRDQMEEISRMQDWQLMDSIFQPHRGAVDYIRVGPDGENLENGNHRARELLNRAADPHDDDWDYDTPIYIDRFTGC</sequence>